<accession>A0ABV4JB35</accession>
<sequence>MTKVRKSLRSSKLRPGARVVRRRGATYAINRRDPRLEARRG</sequence>
<dbReference type="Pfam" id="PF00444">
    <property type="entry name" value="Ribosomal_L36"/>
    <property type="match status" value="1"/>
</dbReference>
<keyword evidence="2 6" id="KW-0689">Ribosomal protein</keyword>
<organism evidence="6 7">
    <name type="scientific">Streptomyces pimonensis</name>
    <dbReference type="NCBI Taxonomy" id="2860288"/>
    <lineage>
        <taxon>Bacteria</taxon>
        <taxon>Bacillati</taxon>
        <taxon>Actinomycetota</taxon>
        <taxon>Actinomycetes</taxon>
        <taxon>Kitasatosporales</taxon>
        <taxon>Streptomycetaceae</taxon>
        <taxon>Streptomyces</taxon>
    </lineage>
</organism>
<dbReference type="GO" id="GO:0005840">
    <property type="term" value="C:ribosome"/>
    <property type="evidence" value="ECO:0007669"/>
    <property type="project" value="UniProtKB-KW"/>
</dbReference>
<gene>
    <name evidence="6" type="ORF">KYY02_29350</name>
</gene>
<dbReference type="EMBL" id="JAHWZY010000047">
    <property type="protein sequence ID" value="MEZ3182620.1"/>
    <property type="molecule type" value="Genomic_DNA"/>
</dbReference>
<keyword evidence="3" id="KW-0687">Ribonucleoprotein</keyword>
<evidence type="ECO:0000256" key="5">
    <source>
        <dbReference type="SAM" id="MobiDB-lite"/>
    </source>
</evidence>
<evidence type="ECO:0000313" key="6">
    <source>
        <dbReference type="EMBL" id="MEZ3182620.1"/>
    </source>
</evidence>
<comment type="caution">
    <text evidence="6">The sequence shown here is derived from an EMBL/GenBank/DDBJ whole genome shotgun (WGS) entry which is preliminary data.</text>
</comment>
<dbReference type="SUPFAM" id="SSF57840">
    <property type="entry name" value="Ribosomal protein L36"/>
    <property type="match status" value="1"/>
</dbReference>
<feature type="region of interest" description="Disordered" evidence="5">
    <location>
        <begin position="1"/>
        <end position="41"/>
    </location>
</feature>
<evidence type="ECO:0000256" key="1">
    <source>
        <dbReference type="ARBA" id="ARBA00007645"/>
    </source>
</evidence>
<protein>
    <recommendedName>
        <fullName evidence="4">Large ribosomal subunit protein bL36</fullName>
    </recommendedName>
</protein>
<keyword evidence="7" id="KW-1185">Reference proteome</keyword>
<evidence type="ECO:0000256" key="4">
    <source>
        <dbReference type="ARBA" id="ARBA00035186"/>
    </source>
</evidence>
<reference evidence="6 7" key="1">
    <citation type="journal article" date="2021" name="Res Sq">
        <title>Streptomyces Pimoensis sp. nov., Isolated From the Taklimakan Desert in Xinjiang, China.</title>
        <authorList>
            <person name="Zhang P."/>
            <person name="Luo X."/>
            <person name="Luo X."/>
            <person name="Liu Z."/>
            <person name="Xia Z."/>
            <person name="Wan C."/>
            <person name="zhang L."/>
        </authorList>
    </citation>
    <scope>NUCLEOTIDE SEQUENCE [LARGE SCALE GENOMIC DNA]</scope>
    <source>
        <strain evidence="6 7">TRM75549</strain>
    </source>
</reference>
<feature type="compositionally biased region" description="Basic and acidic residues" evidence="5">
    <location>
        <begin position="30"/>
        <end position="41"/>
    </location>
</feature>
<name>A0ABV4JB35_9ACTN</name>
<feature type="compositionally biased region" description="Basic residues" evidence="5">
    <location>
        <begin position="1"/>
        <end position="12"/>
    </location>
</feature>
<evidence type="ECO:0000313" key="7">
    <source>
        <dbReference type="Proteomes" id="UP001567537"/>
    </source>
</evidence>
<proteinExistence type="inferred from homology"/>
<dbReference type="InterPro" id="IPR000473">
    <property type="entry name" value="Ribosomal_bL36"/>
</dbReference>
<dbReference type="RefSeq" id="WP_371243470.1">
    <property type="nucleotide sequence ID" value="NZ_JAHWZY010000047.1"/>
</dbReference>
<dbReference type="InterPro" id="IPR035977">
    <property type="entry name" value="Ribosomal_bL36_sp"/>
</dbReference>
<dbReference type="Proteomes" id="UP001567537">
    <property type="component" value="Unassembled WGS sequence"/>
</dbReference>
<comment type="similarity">
    <text evidence="1">Belongs to the bacterial ribosomal protein bL36 family.</text>
</comment>
<evidence type="ECO:0000256" key="2">
    <source>
        <dbReference type="ARBA" id="ARBA00022980"/>
    </source>
</evidence>
<evidence type="ECO:0000256" key="3">
    <source>
        <dbReference type="ARBA" id="ARBA00023274"/>
    </source>
</evidence>